<evidence type="ECO:0000313" key="3">
    <source>
        <dbReference type="Proteomes" id="UP000230069"/>
    </source>
</evidence>
<dbReference type="InParanoid" id="A0A2G5DT89"/>
<dbReference type="Proteomes" id="UP000230069">
    <property type="component" value="Unassembled WGS sequence"/>
</dbReference>
<sequence>MTTVPMVIGKYVYIQDDLKGGSQAVDVHHILIQKRSSRNLLSYLTILPVLAYIMSLVLYKAWHGKSIKKESVVIMAGFGVQLETHYNRFFKSLSIKLSFPEK</sequence>
<feature type="transmembrane region" description="Helical" evidence="1">
    <location>
        <begin position="40"/>
        <end position="59"/>
    </location>
</feature>
<keyword evidence="1" id="KW-1133">Transmembrane helix</keyword>
<keyword evidence="1" id="KW-0472">Membrane</keyword>
<keyword evidence="3" id="KW-1185">Reference proteome</keyword>
<organism evidence="2 3">
    <name type="scientific">Aquilegia coerulea</name>
    <name type="common">Rocky mountain columbine</name>
    <dbReference type="NCBI Taxonomy" id="218851"/>
    <lineage>
        <taxon>Eukaryota</taxon>
        <taxon>Viridiplantae</taxon>
        <taxon>Streptophyta</taxon>
        <taxon>Embryophyta</taxon>
        <taxon>Tracheophyta</taxon>
        <taxon>Spermatophyta</taxon>
        <taxon>Magnoliopsida</taxon>
        <taxon>Ranunculales</taxon>
        <taxon>Ranunculaceae</taxon>
        <taxon>Thalictroideae</taxon>
        <taxon>Aquilegia</taxon>
    </lineage>
</organism>
<evidence type="ECO:0000256" key="1">
    <source>
        <dbReference type="SAM" id="Phobius"/>
    </source>
</evidence>
<accession>A0A2G5DT89</accession>
<dbReference type="FunCoup" id="A0A2G5DT89">
    <property type="interactions" value="1979"/>
</dbReference>
<proteinExistence type="predicted"/>
<evidence type="ECO:0000313" key="2">
    <source>
        <dbReference type="EMBL" id="PIA46719.1"/>
    </source>
</evidence>
<gene>
    <name evidence="2" type="ORF">AQUCO_01500331v1</name>
</gene>
<dbReference type="AlphaFoldDB" id="A0A2G5DT89"/>
<dbReference type="EMBL" id="KZ305032">
    <property type="protein sequence ID" value="PIA46719.1"/>
    <property type="molecule type" value="Genomic_DNA"/>
</dbReference>
<name>A0A2G5DT89_AQUCA</name>
<dbReference type="OrthoDB" id="6256716at2759"/>
<keyword evidence="1" id="KW-0812">Transmembrane</keyword>
<dbReference type="STRING" id="218851.A0A2G5DT89"/>
<reference evidence="2 3" key="1">
    <citation type="submission" date="2017-09" db="EMBL/GenBank/DDBJ databases">
        <title>WGS assembly of Aquilegia coerulea Goldsmith.</title>
        <authorList>
            <person name="Hodges S."/>
            <person name="Kramer E."/>
            <person name="Nordborg M."/>
            <person name="Tomkins J."/>
            <person name="Borevitz J."/>
            <person name="Derieg N."/>
            <person name="Yan J."/>
            <person name="Mihaltcheva S."/>
            <person name="Hayes R.D."/>
            <person name="Rokhsar D."/>
        </authorList>
    </citation>
    <scope>NUCLEOTIDE SEQUENCE [LARGE SCALE GENOMIC DNA]</scope>
    <source>
        <strain evidence="3">cv. Goldsmith</strain>
    </source>
</reference>
<protein>
    <submittedName>
        <fullName evidence="2">Uncharacterized protein</fullName>
    </submittedName>
</protein>